<dbReference type="SUPFAM" id="SSF56024">
    <property type="entry name" value="Phospholipase D/nuclease"/>
    <property type="match status" value="2"/>
</dbReference>
<accession>A0A0J1IFU1</accession>
<dbReference type="AlphaFoldDB" id="A0A0J1IFU1"/>
<dbReference type="Proteomes" id="UP000036045">
    <property type="component" value="Unassembled WGS sequence"/>
</dbReference>
<evidence type="ECO:0000259" key="1">
    <source>
        <dbReference type="Pfam" id="PF13091"/>
    </source>
</evidence>
<evidence type="ECO:0000313" key="2">
    <source>
        <dbReference type="EMBL" id="KLV24804.1"/>
    </source>
</evidence>
<dbReference type="InterPro" id="IPR025202">
    <property type="entry name" value="PLD-like_dom"/>
</dbReference>
<dbReference type="Pfam" id="PF13091">
    <property type="entry name" value="PLDc_2"/>
    <property type="match status" value="1"/>
</dbReference>
<dbReference type="PATRIC" id="fig|1397.4.peg.1669"/>
<evidence type="ECO:0000313" key="3">
    <source>
        <dbReference type="Proteomes" id="UP000036045"/>
    </source>
</evidence>
<proteinExistence type="predicted"/>
<protein>
    <submittedName>
        <fullName evidence="2">Phospholipase</fullName>
    </submittedName>
</protein>
<dbReference type="EMBL" id="LDPH01000019">
    <property type="protein sequence ID" value="KLV24804.1"/>
    <property type="molecule type" value="Genomic_DNA"/>
</dbReference>
<reference evidence="2 3" key="1">
    <citation type="submission" date="2015-05" db="EMBL/GenBank/DDBJ databases">
        <title>Whole genome sequence and identification of bacterial endophytes from Costus igneus.</title>
        <authorList>
            <person name="Lee Y.P."/>
            <person name="Gan H.M."/>
            <person name="Eng W."/>
            <person name="Wheatley M.S."/>
            <person name="Caraballo A."/>
            <person name="Polter S."/>
            <person name="Savka M.A."/>
            <person name="Hudson A.O."/>
        </authorList>
    </citation>
    <scope>NUCLEOTIDE SEQUENCE [LARGE SCALE GENOMIC DNA]</scope>
    <source>
        <strain evidence="2 3">RIT379</strain>
    </source>
</reference>
<comment type="caution">
    <text evidence="2">The sequence shown here is derived from an EMBL/GenBank/DDBJ whole genome shotgun (WGS) entry which is preliminary data.</text>
</comment>
<feature type="domain" description="Phospholipase D-like" evidence="1">
    <location>
        <begin position="292"/>
        <end position="439"/>
    </location>
</feature>
<dbReference type="GO" id="GO:0006793">
    <property type="term" value="P:phosphorus metabolic process"/>
    <property type="evidence" value="ECO:0007669"/>
    <property type="project" value="UniProtKB-ARBA"/>
</dbReference>
<dbReference type="PANTHER" id="PTHR21248">
    <property type="entry name" value="CARDIOLIPIN SYNTHASE"/>
    <property type="match status" value="1"/>
</dbReference>
<dbReference type="CDD" id="cd09130">
    <property type="entry name" value="PLDc_unchar2_2"/>
    <property type="match status" value="1"/>
</dbReference>
<keyword evidence="3" id="KW-1185">Reference proteome</keyword>
<gene>
    <name evidence="2" type="ORF">ABW02_17285</name>
</gene>
<dbReference type="Gene3D" id="3.30.870.10">
    <property type="entry name" value="Endonuclease Chain A"/>
    <property type="match status" value="2"/>
</dbReference>
<dbReference type="PANTHER" id="PTHR21248:SF22">
    <property type="entry name" value="PHOSPHOLIPASE D"/>
    <property type="match status" value="1"/>
</dbReference>
<organism evidence="2 3">
    <name type="scientific">Niallia circulans</name>
    <name type="common">Bacillus circulans</name>
    <dbReference type="NCBI Taxonomy" id="1397"/>
    <lineage>
        <taxon>Bacteria</taxon>
        <taxon>Bacillati</taxon>
        <taxon>Bacillota</taxon>
        <taxon>Bacilli</taxon>
        <taxon>Bacillales</taxon>
        <taxon>Bacillaceae</taxon>
        <taxon>Niallia</taxon>
    </lineage>
</organism>
<dbReference type="RefSeq" id="WP_047943521.1">
    <property type="nucleotide sequence ID" value="NZ_JARTLH010000057.1"/>
</dbReference>
<dbReference type="OrthoDB" id="92272at2"/>
<name>A0A0J1IFU1_NIACI</name>
<sequence length="475" mass="55263">MKQLFFFLFIIFIIFYSSTIYHHLKKPLPRGLSMEGVIHQVKDVELLTDLTYKNNQKKRMVQHEIINSMIKEVEKANEFIIIDMFLFNKDTNEDQQYPKLVEKFTEVLIKKKQEKPMINIIFITDKINTVYDSYPSEEFKQLKENGVKVIETELNDLRDSNPLYSGFWRMFGQWLKTRGDGHLPNLLAKSAPKVTAISYLELLNIKANHRKVIITETTAIISSGNIHNASGYHSNAAFKVHGNILNELLKSEESAARLSEPIDLPRIKEQAESKSANVKIQLLTEGKIGKHILQEIKNTKKSETIWIGMLYLADQKVIKEIKAAAKRDVRIYIILDPNQNAFGNKKIGLPNIPVVADLRKAKAAKNIHIKWYNTGKEQFHPKLLYIERLKDRESIIISGSANLTQRNLYDFNLETDIKIIANHKEKIMRETKTYFQKLWGNEQALFTKGVDKQKNFPMFRYIIYRLQRILGFTTY</sequence>